<evidence type="ECO:0000256" key="1">
    <source>
        <dbReference type="ARBA" id="ARBA00023002"/>
    </source>
</evidence>
<dbReference type="GO" id="GO:0005829">
    <property type="term" value="C:cytosol"/>
    <property type="evidence" value="ECO:0007669"/>
    <property type="project" value="UniProtKB-ARBA"/>
</dbReference>
<gene>
    <name evidence="3" type="ORF">MBRA1_002335</name>
</gene>
<dbReference type="Pfam" id="PF00248">
    <property type="entry name" value="Aldo_ket_red"/>
    <property type="match status" value="1"/>
</dbReference>
<accession>A0AAF0DUL7</accession>
<reference evidence="3" key="1">
    <citation type="submission" date="2023-03" db="EMBL/GenBank/DDBJ databases">
        <title>Mating type loci evolution in Malassezia.</title>
        <authorList>
            <person name="Coelho M.A."/>
        </authorList>
    </citation>
    <scope>NUCLEOTIDE SEQUENCE</scope>
    <source>
        <strain evidence="3">CBS 14135</strain>
    </source>
</reference>
<name>A0AAF0DUL7_9BASI</name>
<dbReference type="Proteomes" id="UP001216638">
    <property type="component" value="Chromosome 2"/>
</dbReference>
<evidence type="ECO:0000313" key="3">
    <source>
        <dbReference type="EMBL" id="WFC95682.1"/>
    </source>
</evidence>
<evidence type="ECO:0000313" key="4">
    <source>
        <dbReference type="Proteomes" id="UP001216638"/>
    </source>
</evidence>
<sequence>MEYVTLGTSGLRVSKIILGCMSYGTPKWVDWVLDEDASIEMLDYAYKCGINTWDTADSYSMGKSEEIIGKALRQLQIPRERVVIMTKCYYGLPHDDSYPLIQDMFTNEGPLVNRVGLSRKHILDAVEASVRRLGTYIDVLQIHRLDRETPKEEIMRALNDVVEKGWVRYLGASSMAAWEFQQMQYIAEKHGWHKFISMQNYYNLLYREEEREMIPYCHATGVGVIPWFALAAGVLARPWKDRSTKRVQSDLFQHFVVHSQAGDADRVIVERVEKLAQDRGVSMAQIAIAWLLHKGGIAPLLGLSTKERIDQAVAALSLGLSPEEMTYLEAPYRPKPVVGY</sequence>
<dbReference type="GO" id="GO:0016491">
    <property type="term" value="F:oxidoreductase activity"/>
    <property type="evidence" value="ECO:0007669"/>
    <property type="project" value="UniProtKB-KW"/>
</dbReference>
<dbReference type="PANTHER" id="PTHR43364:SF15">
    <property type="entry name" value="ARYL-ALCOHOL DEHYDROGENASE AAD16-RELATED"/>
    <property type="match status" value="1"/>
</dbReference>
<dbReference type="AlphaFoldDB" id="A0AAF0DUL7"/>
<keyword evidence="4" id="KW-1185">Reference proteome</keyword>
<protein>
    <recommendedName>
        <fullName evidence="2">NADP-dependent oxidoreductase domain-containing protein</fullName>
    </recommendedName>
</protein>
<dbReference type="FunFam" id="3.20.20.100:FF:000004">
    <property type="entry name" value="Oxidoreductase, aldo/keto reductase"/>
    <property type="match status" value="1"/>
</dbReference>
<dbReference type="PANTHER" id="PTHR43364">
    <property type="entry name" value="NADH-SPECIFIC METHYLGLYOXAL REDUCTASE-RELATED"/>
    <property type="match status" value="1"/>
</dbReference>
<evidence type="ECO:0000259" key="2">
    <source>
        <dbReference type="Pfam" id="PF00248"/>
    </source>
</evidence>
<proteinExistence type="predicted"/>
<dbReference type="InterPro" id="IPR036812">
    <property type="entry name" value="NAD(P)_OxRdtase_dom_sf"/>
</dbReference>
<dbReference type="InterPro" id="IPR023210">
    <property type="entry name" value="NADP_OxRdtase_dom"/>
</dbReference>
<dbReference type="InterPro" id="IPR050523">
    <property type="entry name" value="AKR_Detox_Biosynth"/>
</dbReference>
<dbReference type="SUPFAM" id="SSF51430">
    <property type="entry name" value="NAD(P)-linked oxidoreductase"/>
    <property type="match status" value="1"/>
</dbReference>
<dbReference type="Gene3D" id="3.20.20.100">
    <property type="entry name" value="NADP-dependent oxidoreductase domain"/>
    <property type="match status" value="1"/>
</dbReference>
<feature type="domain" description="NADP-dependent oxidoreductase" evidence="2">
    <location>
        <begin position="15"/>
        <end position="330"/>
    </location>
</feature>
<dbReference type="CDD" id="cd19079">
    <property type="entry name" value="AKR_EcYajO-like"/>
    <property type="match status" value="1"/>
</dbReference>
<organism evidence="3 4">
    <name type="scientific">Malassezia brasiliensis</name>
    <dbReference type="NCBI Taxonomy" id="1821822"/>
    <lineage>
        <taxon>Eukaryota</taxon>
        <taxon>Fungi</taxon>
        <taxon>Dikarya</taxon>
        <taxon>Basidiomycota</taxon>
        <taxon>Ustilaginomycotina</taxon>
        <taxon>Malasseziomycetes</taxon>
        <taxon>Malasseziales</taxon>
        <taxon>Malasseziaceae</taxon>
        <taxon>Malassezia</taxon>
    </lineage>
</organism>
<dbReference type="EMBL" id="CP119952">
    <property type="protein sequence ID" value="WFC95682.1"/>
    <property type="molecule type" value="Genomic_DNA"/>
</dbReference>
<keyword evidence="1" id="KW-0560">Oxidoreductase</keyword>